<gene>
    <name evidence="2" type="ORF">F5147DRAFT_659408</name>
</gene>
<feature type="compositionally biased region" description="Acidic residues" evidence="1">
    <location>
        <begin position="37"/>
        <end position="46"/>
    </location>
</feature>
<dbReference type="GeneID" id="64696845"/>
<dbReference type="OrthoDB" id="3050185at2759"/>
<feature type="compositionally biased region" description="Basic residues" evidence="1">
    <location>
        <begin position="50"/>
        <end position="59"/>
    </location>
</feature>
<feature type="region of interest" description="Disordered" evidence="1">
    <location>
        <begin position="25"/>
        <end position="73"/>
    </location>
</feature>
<dbReference type="RefSeq" id="XP_041284736.1">
    <property type="nucleotide sequence ID" value="XM_041434586.1"/>
</dbReference>
<dbReference type="Proteomes" id="UP000823399">
    <property type="component" value="Unassembled WGS sequence"/>
</dbReference>
<evidence type="ECO:0000313" key="3">
    <source>
        <dbReference type="Proteomes" id="UP000823399"/>
    </source>
</evidence>
<accession>A0A9P7ER04</accession>
<reference evidence="2" key="1">
    <citation type="journal article" date="2020" name="New Phytol.">
        <title>Comparative genomics reveals dynamic genome evolution in host specialist ectomycorrhizal fungi.</title>
        <authorList>
            <person name="Lofgren L.A."/>
            <person name="Nguyen N.H."/>
            <person name="Vilgalys R."/>
            <person name="Ruytinx J."/>
            <person name="Liao H.L."/>
            <person name="Branco S."/>
            <person name="Kuo A."/>
            <person name="LaButti K."/>
            <person name="Lipzen A."/>
            <person name="Andreopoulos W."/>
            <person name="Pangilinan J."/>
            <person name="Riley R."/>
            <person name="Hundley H."/>
            <person name="Na H."/>
            <person name="Barry K."/>
            <person name="Grigoriev I.V."/>
            <person name="Stajich J.E."/>
            <person name="Kennedy P.G."/>
        </authorList>
    </citation>
    <scope>NUCLEOTIDE SEQUENCE</scope>
    <source>
        <strain evidence="2">FC423</strain>
    </source>
</reference>
<evidence type="ECO:0000313" key="2">
    <source>
        <dbReference type="EMBL" id="KAG2085758.1"/>
    </source>
</evidence>
<dbReference type="AlphaFoldDB" id="A0A9P7ER04"/>
<organism evidence="2 3">
    <name type="scientific">Suillus discolor</name>
    <dbReference type="NCBI Taxonomy" id="1912936"/>
    <lineage>
        <taxon>Eukaryota</taxon>
        <taxon>Fungi</taxon>
        <taxon>Dikarya</taxon>
        <taxon>Basidiomycota</taxon>
        <taxon>Agaricomycotina</taxon>
        <taxon>Agaricomycetes</taxon>
        <taxon>Agaricomycetidae</taxon>
        <taxon>Boletales</taxon>
        <taxon>Suillineae</taxon>
        <taxon>Suillaceae</taxon>
        <taxon>Suillus</taxon>
    </lineage>
</organism>
<name>A0A9P7ER04_9AGAM</name>
<protein>
    <submittedName>
        <fullName evidence="2">Uncharacterized protein</fullName>
    </submittedName>
</protein>
<keyword evidence="3" id="KW-1185">Reference proteome</keyword>
<dbReference type="EMBL" id="JABBWM010000162">
    <property type="protein sequence ID" value="KAG2085758.1"/>
    <property type="molecule type" value="Genomic_DNA"/>
</dbReference>
<evidence type="ECO:0000256" key="1">
    <source>
        <dbReference type="SAM" id="MobiDB-lite"/>
    </source>
</evidence>
<proteinExistence type="predicted"/>
<feature type="compositionally biased region" description="Basic and acidic residues" evidence="1">
    <location>
        <begin position="62"/>
        <end position="73"/>
    </location>
</feature>
<sequence>MLRPLDENFDQFCLWEFMESTVKVKGKMDDQSTNNPESDDDLFGEEITDKKHKRKKMPRAKFSSEHGQFETHHIRLRKKKVVPVLLGAAIPQPDGSTEDYEMYH</sequence>
<comment type="caution">
    <text evidence="2">The sequence shown here is derived from an EMBL/GenBank/DDBJ whole genome shotgun (WGS) entry which is preliminary data.</text>
</comment>